<accession>N1JEQ6</accession>
<comment type="caution">
    <text evidence="2">The sequence shown here is derived from an EMBL/GenBank/DDBJ whole genome shotgun (WGS) entry which is preliminary data.</text>
</comment>
<name>N1JEQ6_BLUG1</name>
<sequence length="156" mass="18136">MRISSIATIIQVASVFVTTLAGHAMTNYNEVNGFQCEDRYISQGEISNARLSMTRVAEHEIFRPLNDRLNEAMRDPNDNRYLMFQNDYAGHYEFYFLSSIEQVFSNSDQQIIKYNYILVVDDYGHSTAMFRRETVHTTVSSQGWLYPDNTILCTIY</sequence>
<organism evidence="2 3">
    <name type="scientific">Blumeria graminis f. sp. hordei (strain DH14)</name>
    <name type="common">Barley powdery mildew</name>
    <name type="synonym">Oidium monilioides f. sp. hordei</name>
    <dbReference type="NCBI Taxonomy" id="546991"/>
    <lineage>
        <taxon>Eukaryota</taxon>
        <taxon>Fungi</taxon>
        <taxon>Dikarya</taxon>
        <taxon>Ascomycota</taxon>
        <taxon>Pezizomycotina</taxon>
        <taxon>Leotiomycetes</taxon>
        <taxon>Erysiphales</taxon>
        <taxon>Erysiphaceae</taxon>
        <taxon>Blumeria</taxon>
        <taxon>Blumeria hordei</taxon>
    </lineage>
</organism>
<gene>
    <name evidence="2" type="ORF">BGHDH14_bgh01628</name>
</gene>
<reference evidence="2 3" key="1">
    <citation type="journal article" date="2010" name="Science">
        <title>Genome expansion and gene loss in powdery mildew fungi reveal tradeoffs in extreme parasitism.</title>
        <authorList>
            <person name="Spanu P.D."/>
            <person name="Abbott J.C."/>
            <person name="Amselem J."/>
            <person name="Burgis T.A."/>
            <person name="Soanes D.M."/>
            <person name="Stueber K."/>
            <person name="Ver Loren van Themaat E."/>
            <person name="Brown J.K.M."/>
            <person name="Butcher S.A."/>
            <person name="Gurr S.J."/>
            <person name="Lebrun M.-H."/>
            <person name="Ridout C.J."/>
            <person name="Schulze-Lefert P."/>
            <person name="Talbot N.J."/>
            <person name="Ahmadinejad N."/>
            <person name="Ametz C."/>
            <person name="Barton G.R."/>
            <person name="Benjdia M."/>
            <person name="Bidzinski P."/>
            <person name="Bindschedler L.V."/>
            <person name="Both M."/>
            <person name="Brewer M.T."/>
            <person name="Cadle-Davidson L."/>
            <person name="Cadle-Davidson M.M."/>
            <person name="Collemare J."/>
            <person name="Cramer R."/>
            <person name="Frenkel O."/>
            <person name="Godfrey D."/>
            <person name="Harriman J."/>
            <person name="Hoede C."/>
            <person name="King B.C."/>
            <person name="Klages S."/>
            <person name="Kleemann J."/>
            <person name="Knoll D."/>
            <person name="Koti P.S."/>
            <person name="Kreplak J."/>
            <person name="Lopez-Ruiz F.J."/>
            <person name="Lu X."/>
            <person name="Maekawa T."/>
            <person name="Mahanil S."/>
            <person name="Micali C."/>
            <person name="Milgroom M.G."/>
            <person name="Montana G."/>
            <person name="Noir S."/>
            <person name="O'Connell R.J."/>
            <person name="Oberhaensli S."/>
            <person name="Parlange F."/>
            <person name="Pedersen C."/>
            <person name="Quesneville H."/>
            <person name="Reinhardt R."/>
            <person name="Rott M."/>
            <person name="Sacristan S."/>
            <person name="Schmidt S.M."/>
            <person name="Schoen M."/>
            <person name="Skamnioti P."/>
            <person name="Sommer H."/>
            <person name="Stephens A."/>
            <person name="Takahara H."/>
            <person name="Thordal-Christensen H."/>
            <person name="Vigouroux M."/>
            <person name="Wessling R."/>
            <person name="Wicker T."/>
            <person name="Panstruga R."/>
        </authorList>
    </citation>
    <scope>NUCLEOTIDE SEQUENCE [LARGE SCALE GENOMIC DNA]</scope>
    <source>
        <strain evidence="2">DH14</strain>
    </source>
</reference>
<evidence type="ECO:0000313" key="3">
    <source>
        <dbReference type="Proteomes" id="UP000015441"/>
    </source>
</evidence>
<dbReference type="HOGENOM" id="CLU_127756_0_0_1"/>
<dbReference type="InParanoid" id="N1JEQ6"/>
<dbReference type="AlphaFoldDB" id="N1JEQ6"/>
<feature type="chain" id="PRO_5004107718" evidence="1">
    <location>
        <begin position="22"/>
        <end position="156"/>
    </location>
</feature>
<feature type="signal peptide" evidence="1">
    <location>
        <begin position="1"/>
        <end position="21"/>
    </location>
</feature>
<dbReference type="Proteomes" id="UP000015441">
    <property type="component" value="Unassembled WGS sequence"/>
</dbReference>
<keyword evidence="1" id="KW-0732">Signal</keyword>
<proteinExistence type="predicted"/>
<evidence type="ECO:0000256" key="1">
    <source>
        <dbReference type="SAM" id="SignalP"/>
    </source>
</evidence>
<evidence type="ECO:0000313" key="2">
    <source>
        <dbReference type="EMBL" id="CCU76397.1"/>
    </source>
</evidence>
<keyword evidence="3" id="KW-1185">Reference proteome</keyword>
<dbReference type="EMBL" id="CAUH01002471">
    <property type="protein sequence ID" value="CCU76397.1"/>
    <property type="molecule type" value="Genomic_DNA"/>
</dbReference>
<protein>
    <submittedName>
        <fullName evidence="2">CSEP0036 putative effector protein</fullName>
    </submittedName>
</protein>